<keyword evidence="2" id="KW-1185">Reference proteome</keyword>
<sequence length="289" mass="31598">MMNPISVAIVGGDLRFVRLTQLLVEKGIDVCIYGINHPDIPKQVKVCSALMDISNCSHIIGPIPFSKDNKCVFAPMSNHYIAIEQFFLAAAHSYVLGSVLSPTMRKAFDEHHIQWKDIMDMDETAILNAIPTAEGAIQYAMQNSEIILHGSKCLVLGFGRCGKILAHKLQGVGAKVAVEARSSIDLAYITAYGYKPIPLPELNHHLGEYDFIFNTVPVKILGEQAINCFAPHVVYIELASVPGGIDKDYCEKKGVNYIPAPSLPGIVAPKSAATILYQCLLLILHDQEA</sequence>
<accession>A0AC61DCM5</accession>
<protein>
    <submittedName>
        <fullName evidence="1">Uncharacterized protein</fullName>
    </submittedName>
</protein>
<reference evidence="1" key="1">
    <citation type="submission" date="2017-10" db="EMBL/GenBank/DDBJ databases">
        <title>Genome sequence of cellulolytic Lachnospiraceae bacterium XHS1971 isolated from hotspring sediment.</title>
        <authorList>
            <person name="Vasudevan G."/>
            <person name="Joshi A.J."/>
            <person name="Hivarkar S."/>
            <person name="Lanjekar V.B."/>
            <person name="Dhakephalkar P.K."/>
            <person name="Dagar S."/>
        </authorList>
    </citation>
    <scope>NUCLEOTIDE SEQUENCE</scope>
    <source>
        <strain evidence="1">XHS1971</strain>
    </source>
</reference>
<proteinExistence type="predicted"/>
<gene>
    <name evidence="1" type="ORF">CS063_08895</name>
</gene>
<dbReference type="Proteomes" id="UP000224460">
    <property type="component" value="Unassembled WGS sequence"/>
</dbReference>
<comment type="caution">
    <text evidence="1">The sequence shown here is derived from an EMBL/GenBank/DDBJ whole genome shotgun (WGS) entry which is preliminary data.</text>
</comment>
<organism evidence="1 2">
    <name type="scientific">Sporanaerobium hydrogeniformans</name>
    <dbReference type="NCBI Taxonomy" id="3072179"/>
    <lineage>
        <taxon>Bacteria</taxon>
        <taxon>Bacillati</taxon>
        <taxon>Bacillota</taxon>
        <taxon>Clostridia</taxon>
        <taxon>Lachnospirales</taxon>
        <taxon>Lachnospiraceae</taxon>
        <taxon>Sporanaerobium</taxon>
    </lineage>
</organism>
<evidence type="ECO:0000313" key="1">
    <source>
        <dbReference type="EMBL" id="PHV70640.1"/>
    </source>
</evidence>
<evidence type="ECO:0000313" key="2">
    <source>
        <dbReference type="Proteomes" id="UP000224460"/>
    </source>
</evidence>
<dbReference type="EMBL" id="PEDL01000008">
    <property type="protein sequence ID" value="PHV70640.1"/>
    <property type="molecule type" value="Genomic_DNA"/>
</dbReference>
<name>A0AC61DCM5_9FIRM</name>